<feature type="transmembrane region" description="Helical" evidence="5">
    <location>
        <begin position="119"/>
        <end position="141"/>
    </location>
</feature>
<dbReference type="RefSeq" id="WP_021708962.1">
    <property type="nucleotide sequence ID" value="NZ_BATL01000021.1"/>
</dbReference>
<accession>U3A5B3</accession>
<evidence type="ECO:0000256" key="4">
    <source>
        <dbReference type="ARBA" id="ARBA00023136"/>
    </source>
</evidence>
<organism evidence="6 7">
    <name type="scientific">Vibrio azureus NBRC 104587</name>
    <dbReference type="NCBI Taxonomy" id="1219077"/>
    <lineage>
        <taxon>Bacteria</taxon>
        <taxon>Pseudomonadati</taxon>
        <taxon>Pseudomonadota</taxon>
        <taxon>Gammaproteobacteria</taxon>
        <taxon>Vibrionales</taxon>
        <taxon>Vibrionaceae</taxon>
        <taxon>Vibrio</taxon>
    </lineage>
</organism>
<dbReference type="AlphaFoldDB" id="U3A5B3"/>
<reference evidence="6 7" key="1">
    <citation type="submission" date="2013-09" db="EMBL/GenBank/DDBJ databases">
        <title>Whole genome shotgun sequence of Vibrio azureus NBRC 104587.</title>
        <authorList>
            <person name="Isaki S."/>
            <person name="Hosoyama A."/>
            <person name="Numata M."/>
            <person name="Hashimoto M."/>
            <person name="Hosoyama Y."/>
            <person name="Tsuchikane K."/>
            <person name="Noguchi M."/>
            <person name="Hirakata S."/>
            <person name="Ichikawa N."/>
            <person name="Ohji S."/>
            <person name="Yamazoe A."/>
            <person name="Fujita N."/>
        </authorList>
    </citation>
    <scope>NUCLEOTIDE SEQUENCE [LARGE SCALE GENOMIC DNA]</scope>
    <source>
        <strain evidence="6 7">NBRC 104587</strain>
    </source>
</reference>
<feature type="transmembrane region" description="Helical" evidence="5">
    <location>
        <begin position="332"/>
        <end position="352"/>
    </location>
</feature>
<dbReference type="PANTHER" id="PTHR43424">
    <property type="entry name" value="LOCUS PUTATIVE PROTEIN 1-RELATED"/>
    <property type="match status" value="1"/>
</dbReference>
<feature type="transmembrane region" description="Helical" evidence="5">
    <location>
        <begin position="425"/>
        <end position="445"/>
    </location>
</feature>
<dbReference type="CDD" id="cd13128">
    <property type="entry name" value="MATE_Wzx_like"/>
    <property type="match status" value="1"/>
</dbReference>
<dbReference type="EMBL" id="BATL01000021">
    <property type="protein sequence ID" value="GAD75201.1"/>
    <property type="molecule type" value="Genomic_DNA"/>
</dbReference>
<keyword evidence="2 5" id="KW-0812">Transmembrane</keyword>
<evidence type="ECO:0000313" key="6">
    <source>
        <dbReference type="EMBL" id="GAD75201.1"/>
    </source>
</evidence>
<keyword evidence="3 5" id="KW-1133">Transmembrane helix</keyword>
<evidence type="ECO:0000256" key="3">
    <source>
        <dbReference type="ARBA" id="ARBA00022989"/>
    </source>
</evidence>
<feature type="transmembrane region" description="Helical" evidence="5">
    <location>
        <begin position="175"/>
        <end position="195"/>
    </location>
</feature>
<gene>
    <name evidence="6" type="ORF">VAZ01S_021_00120</name>
</gene>
<dbReference type="STRING" id="1219077.VAZ01S_021_00120"/>
<feature type="transmembrane region" description="Helical" evidence="5">
    <location>
        <begin position="387"/>
        <end position="404"/>
    </location>
</feature>
<dbReference type="Proteomes" id="UP000016567">
    <property type="component" value="Unassembled WGS sequence"/>
</dbReference>
<feature type="transmembrane region" description="Helical" evidence="5">
    <location>
        <begin position="253"/>
        <end position="272"/>
    </location>
</feature>
<dbReference type="InterPro" id="IPR052556">
    <property type="entry name" value="PolySynth_Transporter"/>
</dbReference>
<feature type="transmembrane region" description="Helical" evidence="5">
    <location>
        <begin position="359"/>
        <end position="381"/>
    </location>
</feature>
<comment type="subcellular location">
    <subcellularLocation>
        <location evidence="1">Membrane</location>
        <topology evidence="1">Multi-pass membrane protein</topology>
    </subcellularLocation>
</comment>
<dbReference type="eggNOG" id="COG2244">
    <property type="taxonomic scope" value="Bacteria"/>
</dbReference>
<dbReference type="Pfam" id="PF01943">
    <property type="entry name" value="Polysacc_synt"/>
    <property type="match status" value="1"/>
</dbReference>
<evidence type="ECO:0000256" key="1">
    <source>
        <dbReference type="ARBA" id="ARBA00004141"/>
    </source>
</evidence>
<keyword evidence="4 5" id="KW-0472">Membrane</keyword>
<proteinExistence type="predicted"/>
<keyword evidence="7" id="KW-1185">Reference proteome</keyword>
<dbReference type="PANTHER" id="PTHR43424:SF1">
    <property type="entry name" value="LOCUS PUTATIVE PROTEIN 1-RELATED"/>
    <property type="match status" value="1"/>
</dbReference>
<sequence length="483" mass="54576">MNPNNLFEPHKLKNLLFNCSYYLLNILFPLLTYPYVARVLGVDSIGLGNLAISLGTYFSTIASLGIPIYGIREVAKCREDKSKLSYLVSELILINAVGVLVSIVIYAALIMYVDAFREHVFIYMLAGFNLVLSFFQIDWFFQGIEKFKVLMVRNFIVKLVSLIMVYSLISQPSNVGEYVFISLLGLSLANVINLMESRKYVKLTCTNIDLMRHFKYIVFFSSTRIVSTVYTVLDSVILGLLTSNYYVGLYSTAIRLVRVVITIISSITMVFFADTARQKIKESTDTGRLTDLFIFIFIICAPIAIFLAMFSDLIVVSFAGNEFIDASETLRILSTLIIISIGTNFLGMQVLYARNLEKYVLQSLSIGAVLCICFNLLLTPIYKHNGAAYSTVLAEFGILIYQIYIIRSNKIQVFSNLCKRLNRTFIVILLYFISIVIISMLKLAGQGFSSLAILSIYSIISYPILLYIVKEPVFIKVIEGFRK</sequence>
<dbReference type="InterPro" id="IPR002797">
    <property type="entry name" value="Polysacc_synth"/>
</dbReference>
<dbReference type="GO" id="GO:0016020">
    <property type="term" value="C:membrane"/>
    <property type="evidence" value="ECO:0007669"/>
    <property type="project" value="UniProtKB-SubCell"/>
</dbReference>
<evidence type="ECO:0000256" key="5">
    <source>
        <dbReference type="SAM" id="Phobius"/>
    </source>
</evidence>
<feature type="transmembrane region" description="Helical" evidence="5">
    <location>
        <begin position="451"/>
        <end position="469"/>
    </location>
</feature>
<feature type="transmembrane region" description="Helical" evidence="5">
    <location>
        <begin position="216"/>
        <end position="241"/>
    </location>
</feature>
<evidence type="ECO:0000256" key="2">
    <source>
        <dbReference type="ARBA" id="ARBA00022692"/>
    </source>
</evidence>
<protein>
    <submittedName>
        <fullName evidence="6">Uncharacterized protein</fullName>
    </submittedName>
</protein>
<comment type="caution">
    <text evidence="6">The sequence shown here is derived from an EMBL/GenBank/DDBJ whole genome shotgun (WGS) entry which is preliminary data.</text>
</comment>
<feature type="transmembrane region" description="Helical" evidence="5">
    <location>
        <begin position="48"/>
        <end position="71"/>
    </location>
</feature>
<name>U3A5B3_9VIBR</name>
<feature type="transmembrane region" description="Helical" evidence="5">
    <location>
        <begin position="92"/>
        <end position="113"/>
    </location>
</feature>
<evidence type="ECO:0000313" key="7">
    <source>
        <dbReference type="Proteomes" id="UP000016567"/>
    </source>
</evidence>
<feature type="transmembrane region" description="Helical" evidence="5">
    <location>
        <begin position="292"/>
        <end position="320"/>
    </location>
</feature>
<feature type="transmembrane region" description="Helical" evidence="5">
    <location>
        <begin position="15"/>
        <end position="36"/>
    </location>
</feature>